<protein>
    <submittedName>
        <fullName evidence="1">Uncharacterized protein</fullName>
    </submittedName>
</protein>
<comment type="caution">
    <text evidence="1">The sequence shown here is derived from an EMBL/GenBank/DDBJ whole genome shotgun (WGS) entry which is preliminary data.</text>
</comment>
<evidence type="ECO:0000313" key="1">
    <source>
        <dbReference type="EMBL" id="KAK1929989.1"/>
    </source>
</evidence>
<evidence type="ECO:0000313" key="2">
    <source>
        <dbReference type="Proteomes" id="UP001259832"/>
    </source>
</evidence>
<reference evidence="1" key="1">
    <citation type="submission" date="2023-08" db="EMBL/GenBank/DDBJ databases">
        <title>Reference Genome Resource for the Citrus Pathogen Phytophthora citrophthora.</title>
        <authorList>
            <person name="Moller H."/>
            <person name="Coetzee B."/>
            <person name="Rose L.J."/>
            <person name="Van Niekerk J.M."/>
        </authorList>
    </citation>
    <scope>NUCLEOTIDE SEQUENCE</scope>
    <source>
        <strain evidence="1">STE-U-9442</strain>
    </source>
</reference>
<gene>
    <name evidence="1" type="ORF">P3T76_014486</name>
</gene>
<dbReference type="Proteomes" id="UP001259832">
    <property type="component" value="Unassembled WGS sequence"/>
</dbReference>
<dbReference type="AlphaFoldDB" id="A0AAD9G116"/>
<dbReference type="EMBL" id="JASMQC010000042">
    <property type="protein sequence ID" value="KAK1929989.1"/>
    <property type="molecule type" value="Genomic_DNA"/>
</dbReference>
<name>A0AAD9G116_9STRA</name>
<sequence length="335" mass="37798">MNWYPSWKLYVSGAAAVQQETWSRLIEISGSSPQFLRAIQTLETLGLEETDKEVIFRCTGVKWECKLDGADVYVSLWHDDKNDTLDGIQTDLRRFFNAGAPLIMQLGLPLRCGIQMDAIQMDIWQYLRQQVPMTTNIYIRICDLTTTTSRDLIQGLIWTPINSLSIEFDQHNRTKDPQATISAGVLVHRVYEWSQVSSGYTVLMCTNVFKGVLAAICSIVATTLPVVDFIIHVHYVDSESWPWLVYAVSCTPAAEISLTIWFSKLETSDISSISKVVRYRFPFSKDHKPLSIVYDASEFGYVDIVEGTTLWLVNDEDGQALAFCGTSFCPMSGLV</sequence>
<accession>A0AAD9G116</accession>
<proteinExistence type="predicted"/>
<keyword evidence="2" id="KW-1185">Reference proteome</keyword>
<organism evidence="1 2">
    <name type="scientific">Phytophthora citrophthora</name>
    <dbReference type="NCBI Taxonomy" id="4793"/>
    <lineage>
        <taxon>Eukaryota</taxon>
        <taxon>Sar</taxon>
        <taxon>Stramenopiles</taxon>
        <taxon>Oomycota</taxon>
        <taxon>Peronosporomycetes</taxon>
        <taxon>Peronosporales</taxon>
        <taxon>Peronosporaceae</taxon>
        <taxon>Phytophthora</taxon>
    </lineage>
</organism>